<protein>
    <recommendedName>
        <fullName evidence="7">CopY family transcriptional regulator</fullName>
    </recommendedName>
</protein>
<proteinExistence type="inferred from homology"/>
<dbReference type="InterPro" id="IPR005650">
    <property type="entry name" value="BlaI_family"/>
</dbReference>
<dbReference type="EMBL" id="BMMZ01000002">
    <property type="protein sequence ID" value="GGL56407.1"/>
    <property type="molecule type" value="Genomic_DNA"/>
</dbReference>
<evidence type="ECO:0000256" key="1">
    <source>
        <dbReference type="ARBA" id="ARBA00011046"/>
    </source>
</evidence>
<sequence length="128" mass="14230">MVSARRSPGRLEQDVLDCLASSETALSPREVQDRLAGEYAYTTVMTVLSRLLAKGIVVRHRTGRGFSYELPIPLEQVQASVQARRMRQILDSGGDRSGVLARFVTDLTPEDEQVLLRLLSDADRDDEA</sequence>
<evidence type="ECO:0000256" key="2">
    <source>
        <dbReference type="ARBA" id="ARBA00023015"/>
    </source>
</evidence>
<keyword evidence="2" id="KW-0805">Transcription regulation</keyword>
<dbReference type="InterPro" id="IPR036388">
    <property type="entry name" value="WH-like_DNA-bd_sf"/>
</dbReference>
<dbReference type="SUPFAM" id="SSF46785">
    <property type="entry name" value="Winged helix' DNA-binding domain"/>
    <property type="match status" value="1"/>
</dbReference>
<comment type="caution">
    <text evidence="5">The sequence shown here is derived from an EMBL/GenBank/DDBJ whole genome shotgun (WGS) entry which is preliminary data.</text>
</comment>
<keyword evidence="6" id="KW-1185">Reference proteome</keyword>
<dbReference type="Gene3D" id="1.10.10.10">
    <property type="entry name" value="Winged helix-like DNA-binding domain superfamily/Winged helix DNA-binding domain"/>
    <property type="match status" value="1"/>
</dbReference>
<evidence type="ECO:0008006" key="7">
    <source>
        <dbReference type="Google" id="ProtNLM"/>
    </source>
</evidence>
<name>A0A917S5P6_9ACTN</name>
<dbReference type="InterPro" id="IPR036390">
    <property type="entry name" value="WH_DNA-bd_sf"/>
</dbReference>
<dbReference type="RefSeq" id="WP_229669785.1">
    <property type="nucleotide sequence ID" value="NZ_BMMZ01000002.1"/>
</dbReference>
<keyword evidence="4" id="KW-0804">Transcription</keyword>
<evidence type="ECO:0000313" key="5">
    <source>
        <dbReference type="EMBL" id="GGL56407.1"/>
    </source>
</evidence>
<reference evidence="5" key="1">
    <citation type="journal article" date="2014" name="Int. J. Syst. Evol. Microbiol.">
        <title>Complete genome sequence of Corynebacterium casei LMG S-19264T (=DSM 44701T), isolated from a smear-ripened cheese.</title>
        <authorList>
            <consortium name="US DOE Joint Genome Institute (JGI-PGF)"/>
            <person name="Walter F."/>
            <person name="Albersmeier A."/>
            <person name="Kalinowski J."/>
            <person name="Ruckert C."/>
        </authorList>
    </citation>
    <scope>NUCLEOTIDE SEQUENCE</scope>
    <source>
        <strain evidence="5">CGMCC 4.7306</strain>
    </source>
</reference>
<comment type="similarity">
    <text evidence="1">Belongs to the BlaI transcriptional regulatory family.</text>
</comment>
<dbReference type="GO" id="GO:0045892">
    <property type="term" value="P:negative regulation of DNA-templated transcription"/>
    <property type="evidence" value="ECO:0007669"/>
    <property type="project" value="InterPro"/>
</dbReference>
<gene>
    <name evidence="5" type="ORF">GCM10011575_13590</name>
</gene>
<evidence type="ECO:0000256" key="3">
    <source>
        <dbReference type="ARBA" id="ARBA00023125"/>
    </source>
</evidence>
<reference evidence="5" key="2">
    <citation type="submission" date="2020-09" db="EMBL/GenBank/DDBJ databases">
        <authorList>
            <person name="Sun Q."/>
            <person name="Zhou Y."/>
        </authorList>
    </citation>
    <scope>NUCLEOTIDE SEQUENCE</scope>
    <source>
        <strain evidence="5">CGMCC 4.7306</strain>
    </source>
</reference>
<dbReference type="GO" id="GO:0003677">
    <property type="term" value="F:DNA binding"/>
    <property type="evidence" value="ECO:0007669"/>
    <property type="project" value="UniProtKB-KW"/>
</dbReference>
<dbReference type="Proteomes" id="UP000613840">
    <property type="component" value="Unassembled WGS sequence"/>
</dbReference>
<organism evidence="5 6">
    <name type="scientific">Microlunatus endophyticus</name>
    <dbReference type="NCBI Taxonomy" id="1716077"/>
    <lineage>
        <taxon>Bacteria</taxon>
        <taxon>Bacillati</taxon>
        <taxon>Actinomycetota</taxon>
        <taxon>Actinomycetes</taxon>
        <taxon>Propionibacteriales</taxon>
        <taxon>Propionibacteriaceae</taxon>
        <taxon>Microlunatus</taxon>
    </lineage>
</organism>
<dbReference type="Pfam" id="PF03965">
    <property type="entry name" value="Penicillinase_R"/>
    <property type="match status" value="1"/>
</dbReference>
<dbReference type="AlphaFoldDB" id="A0A917S5P6"/>
<accession>A0A917S5P6</accession>
<keyword evidence="3" id="KW-0238">DNA-binding</keyword>
<evidence type="ECO:0000313" key="6">
    <source>
        <dbReference type="Proteomes" id="UP000613840"/>
    </source>
</evidence>
<evidence type="ECO:0000256" key="4">
    <source>
        <dbReference type="ARBA" id="ARBA00023163"/>
    </source>
</evidence>